<evidence type="ECO:0000313" key="2">
    <source>
        <dbReference type="EMBL" id="CAG6771344.1"/>
    </source>
</evidence>
<reference evidence="2" key="1">
    <citation type="submission" date="2021-05" db="EMBL/GenBank/DDBJ databases">
        <authorList>
            <person name="Alioto T."/>
            <person name="Alioto T."/>
            <person name="Gomez Garrido J."/>
        </authorList>
    </citation>
    <scope>NUCLEOTIDE SEQUENCE</scope>
</reference>
<dbReference type="EMBL" id="HBUF01584571">
    <property type="protein sequence ID" value="CAG6771344.1"/>
    <property type="molecule type" value="Transcribed_RNA"/>
</dbReference>
<dbReference type="EMBL" id="HBUF01240555">
    <property type="protein sequence ID" value="CAG6676737.1"/>
    <property type="molecule type" value="Transcribed_RNA"/>
</dbReference>
<feature type="transmembrane region" description="Helical" evidence="1">
    <location>
        <begin position="74"/>
        <end position="93"/>
    </location>
</feature>
<organism evidence="2">
    <name type="scientific">Cacopsylla melanoneura</name>
    <dbReference type="NCBI Taxonomy" id="428564"/>
    <lineage>
        <taxon>Eukaryota</taxon>
        <taxon>Metazoa</taxon>
        <taxon>Ecdysozoa</taxon>
        <taxon>Arthropoda</taxon>
        <taxon>Hexapoda</taxon>
        <taxon>Insecta</taxon>
        <taxon>Pterygota</taxon>
        <taxon>Neoptera</taxon>
        <taxon>Paraneoptera</taxon>
        <taxon>Hemiptera</taxon>
        <taxon>Sternorrhyncha</taxon>
        <taxon>Psylloidea</taxon>
        <taxon>Psyllidae</taxon>
        <taxon>Psyllinae</taxon>
        <taxon>Cacopsylla</taxon>
    </lineage>
</organism>
<name>A0A8D9F031_9HEMI</name>
<sequence>MFLPQTKDPLVVVALRIPTNLTFPNPKKKTQECQPGLYRLYSESWWSSFINTFCEAFNKVVMKLAVVRDPNSRVGYWVLIFGLWIAPFIYQLVPQDVGQCRRYIAPWNPYFSLW</sequence>
<proteinExistence type="predicted"/>
<accession>A0A8D9F031</accession>
<keyword evidence="1" id="KW-0472">Membrane</keyword>
<dbReference type="EMBL" id="HBUF01584572">
    <property type="protein sequence ID" value="CAG6771346.1"/>
    <property type="molecule type" value="Transcribed_RNA"/>
</dbReference>
<evidence type="ECO:0000256" key="1">
    <source>
        <dbReference type="SAM" id="Phobius"/>
    </source>
</evidence>
<dbReference type="EMBL" id="HBUF01349263">
    <property type="protein sequence ID" value="CAG6712365.1"/>
    <property type="molecule type" value="Transcribed_RNA"/>
</dbReference>
<keyword evidence="1" id="KW-0812">Transmembrane</keyword>
<keyword evidence="1" id="KW-1133">Transmembrane helix</keyword>
<dbReference type="AlphaFoldDB" id="A0A8D9F031"/>
<dbReference type="EMBL" id="HBUF01240557">
    <property type="protein sequence ID" value="CAG6676741.1"/>
    <property type="molecule type" value="Transcribed_RNA"/>
</dbReference>
<dbReference type="EMBL" id="HBUF01052549">
    <property type="protein sequence ID" value="CAG6622432.1"/>
    <property type="molecule type" value="Transcribed_RNA"/>
</dbReference>
<dbReference type="EMBL" id="HBUF01052547">
    <property type="protein sequence ID" value="CAG6622428.1"/>
    <property type="molecule type" value="Transcribed_RNA"/>
</dbReference>
<dbReference type="EMBL" id="HBUF01240556">
    <property type="protein sequence ID" value="CAG6676739.1"/>
    <property type="molecule type" value="Transcribed_RNA"/>
</dbReference>
<protein>
    <submittedName>
        <fullName evidence="2">Uncharacterized protein</fullName>
    </submittedName>
</protein>
<dbReference type="EMBL" id="HBUF01240558">
    <property type="protein sequence ID" value="CAG6676743.1"/>
    <property type="molecule type" value="Transcribed_RNA"/>
</dbReference>